<accession>A0A419R397</accession>
<sequence>MAPPSSRRSGHSRRAQYGLFTGYVLATIGVLFGALLLGISLWRPTSFNGLRTSAGDIVAPVGEANAVTRTEGQGLFDSISGYLRAGSQNANLKKEVELARIRLKEADAVRQENARLKTLLGLRDTQTPPVAITRLVGSSASSTRRFAYLGAGSNQGVTVGMPVRSPRGVVGRVLEVGQHSARVLLLADSESVLPVRRAKDDVVAFAEGRGDGRLRIRLINLGVNPLKRGDVFVTSGAGGYYQPGVAVAILDQVTSDGGVARVIADPAATDFVAVEPIWQPKAVESAKTPVGEALANDQSTGAATQ</sequence>
<dbReference type="InterPro" id="IPR042177">
    <property type="entry name" value="Cell/Rod_1"/>
</dbReference>
<evidence type="ECO:0000313" key="8">
    <source>
        <dbReference type="Proteomes" id="UP000284322"/>
    </source>
</evidence>
<dbReference type="Pfam" id="PF04085">
    <property type="entry name" value="MreC"/>
    <property type="match status" value="1"/>
</dbReference>
<comment type="caution">
    <text evidence="7">The sequence shown here is derived from an EMBL/GenBank/DDBJ whole genome shotgun (WGS) entry which is preliminary data.</text>
</comment>
<feature type="transmembrane region" description="Helical" evidence="5">
    <location>
        <begin position="20"/>
        <end position="42"/>
    </location>
</feature>
<dbReference type="PANTHER" id="PTHR34138:SF1">
    <property type="entry name" value="CELL SHAPE-DETERMINING PROTEIN MREC"/>
    <property type="match status" value="1"/>
</dbReference>
<organism evidence="7 8">
    <name type="scientific">Tsuneonella suprasediminis</name>
    <dbReference type="NCBI Taxonomy" id="2306996"/>
    <lineage>
        <taxon>Bacteria</taxon>
        <taxon>Pseudomonadati</taxon>
        <taxon>Pseudomonadota</taxon>
        <taxon>Alphaproteobacteria</taxon>
        <taxon>Sphingomonadales</taxon>
        <taxon>Erythrobacteraceae</taxon>
        <taxon>Tsuneonella</taxon>
    </lineage>
</organism>
<evidence type="ECO:0000256" key="1">
    <source>
        <dbReference type="ARBA" id="ARBA00009369"/>
    </source>
</evidence>
<evidence type="ECO:0000313" key="7">
    <source>
        <dbReference type="EMBL" id="RJX68779.1"/>
    </source>
</evidence>
<keyword evidence="5" id="KW-0812">Transmembrane</keyword>
<dbReference type="GO" id="GO:0005886">
    <property type="term" value="C:plasma membrane"/>
    <property type="evidence" value="ECO:0007669"/>
    <property type="project" value="TreeGrafter"/>
</dbReference>
<dbReference type="InterPro" id="IPR042175">
    <property type="entry name" value="Cell/Rod_MreC_2"/>
</dbReference>
<feature type="domain" description="Rod shape-determining protein MreC beta-barrel core" evidence="6">
    <location>
        <begin position="136"/>
        <end position="268"/>
    </location>
</feature>
<dbReference type="GO" id="GO:0008360">
    <property type="term" value="P:regulation of cell shape"/>
    <property type="evidence" value="ECO:0007669"/>
    <property type="project" value="UniProtKB-KW"/>
</dbReference>
<keyword evidence="3" id="KW-0133">Cell shape</keyword>
<dbReference type="OrthoDB" id="8478127at2"/>
<evidence type="ECO:0000259" key="6">
    <source>
        <dbReference type="Pfam" id="PF04085"/>
    </source>
</evidence>
<name>A0A419R397_9SPHN</name>
<comment type="similarity">
    <text evidence="1">Belongs to the MreC family.</text>
</comment>
<dbReference type="NCBIfam" id="TIGR00219">
    <property type="entry name" value="mreC"/>
    <property type="match status" value="1"/>
</dbReference>
<keyword evidence="8" id="KW-1185">Reference proteome</keyword>
<dbReference type="NCBIfam" id="NF010513">
    <property type="entry name" value="PRK13922.12-3"/>
    <property type="match status" value="1"/>
</dbReference>
<keyword evidence="5" id="KW-1133">Transmembrane helix</keyword>
<dbReference type="Gene3D" id="2.40.10.350">
    <property type="entry name" value="Rod shape-determining protein MreC, domain 2"/>
    <property type="match status" value="1"/>
</dbReference>
<dbReference type="RefSeq" id="WP_120108042.1">
    <property type="nucleotide sequence ID" value="NZ_RAHJ01000015.1"/>
</dbReference>
<dbReference type="EMBL" id="RAHJ01000015">
    <property type="protein sequence ID" value="RJX68779.1"/>
    <property type="molecule type" value="Genomic_DNA"/>
</dbReference>
<dbReference type="AlphaFoldDB" id="A0A419R397"/>
<dbReference type="Gene3D" id="2.40.10.340">
    <property type="entry name" value="Rod shape-determining protein MreC, domain 1"/>
    <property type="match status" value="1"/>
</dbReference>
<keyword evidence="5" id="KW-0472">Membrane</keyword>
<protein>
    <recommendedName>
        <fullName evidence="2">Cell shape-determining protein MreC</fullName>
    </recommendedName>
    <alternativeName>
        <fullName evidence="4">Cell shape protein MreC</fullName>
    </alternativeName>
</protein>
<evidence type="ECO:0000256" key="4">
    <source>
        <dbReference type="ARBA" id="ARBA00032089"/>
    </source>
</evidence>
<reference evidence="7 8" key="1">
    <citation type="submission" date="2018-09" db="EMBL/GenBank/DDBJ databases">
        <title>Altererythrobacter sp.Ery1 and Ery12, the genome sequencing of novel strains in genus Alterythrobacter.</title>
        <authorList>
            <person name="Cheng H."/>
            <person name="Wu Y.-H."/>
            <person name="Fang C."/>
            <person name="Xu X.-W."/>
        </authorList>
    </citation>
    <scope>NUCLEOTIDE SEQUENCE [LARGE SCALE GENOMIC DNA]</scope>
    <source>
        <strain evidence="7 8">Ery12</strain>
    </source>
</reference>
<evidence type="ECO:0000256" key="3">
    <source>
        <dbReference type="ARBA" id="ARBA00022960"/>
    </source>
</evidence>
<evidence type="ECO:0000256" key="5">
    <source>
        <dbReference type="SAM" id="Phobius"/>
    </source>
</evidence>
<dbReference type="InterPro" id="IPR007221">
    <property type="entry name" value="MreC"/>
</dbReference>
<gene>
    <name evidence="7" type="primary">mreC</name>
    <name evidence="7" type="ORF">D6858_05480</name>
</gene>
<dbReference type="PANTHER" id="PTHR34138">
    <property type="entry name" value="CELL SHAPE-DETERMINING PROTEIN MREC"/>
    <property type="match status" value="1"/>
</dbReference>
<dbReference type="InterPro" id="IPR055342">
    <property type="entry name" value="MreC_beta-barrel_core"/>
</dbReference>
<dbReference type="Proteomes" id="UP000284322">
    <property type="component" value="Unassembled WGS sequence"/>
</dbReference>
<evidence type="ECO:0000256" key="2">
    <source>
        <dbReference type="ARBA" id="ARBA00013855"/>
    </source>
</evidence>
<proteinExistence type="inferred from homology"/>